<name>A0ABY5K2C2_9CELL</name>
<feature type="transmembrane region" description="Helical" evidence="1">
    <location>
        <begin position="119"/>
        <end position="136"/>
    </location>
</feature>
<reference evidence="2 3" key="1">
    <citation type="submission" date="2022-07" db="EMBL/GenBank/DDBJ databases">
        <title>Novel species in genus cellulomonas.</title>
        <authorList>
            <person name="Ye L."/>
        </authorList>
    </citation>
    <scope>NUCLEOTIDE SEQUENCE [LARGE SCALE GENOMIC DNA]</scope>
    <source>
        <strain evidence="3">zg-Y908</strain>
    </source>
</reference>
<keyword evidence="1" id="KW-0472">Membrane</keyword>
<feature type="transmembrane region" description="Helical" evidence="1">
    <location>
        <begin position="34"/>
        <end position="54"/>
    </location>
</feature>
<evidence type="ECO:0000256" key="1">
    <source>
        <dbReference type="SAM" id="Phobius"/>
    </source>
</evidence>
<dbReference type="EMBL" id="CP101989">
    <property type="protein sequence ID" value="UUI64587.1"/>
    <property type="molecule type" value="Genomic_DNA"/>
</dbReference>
<evidence type="ECO:0000313" key="3">
    <source>
        <dbReference type="Proteomes" id="UP001317322"/>
    </source>
</evidence>
<keyword evidence="1" id="KW-1133">Transmembrane helix</keyword>
<gene>
    <name evidence="2" type="ORF">NP075_15925</name>
</gene>
<keyword evidence="3" id="KW-1185">Reference proteome</keyword>
<evidence type="ECO:0000313" key="2">
    <source>
        <dbReference type="EMBL" id="UUI64587.1"/>
    </source>
</evidence>
<protein>
    <submittedName>
        <fullName evidence="2">Uncharacterized protein</fullName>
    </submittedName>
</protein>
<accession>A0ABY5K2C2</accession>
<sequence>MENHSTTTDPARAGQLLAGLDADRAALVDRVTTPTWYVVALAALTAAFVAGPLLGDRQTALFGMIAPAALVLALELRQRRLVRPAGPGAAGWGVVAVLLGGVLLLLSVSFGLVASGLDAWVVLPALAAGALTYLAVGRVDAHVRRRTARVA</sequence>
<organism evidence="2 3">
    <name type="scientific">Cellulomonas wangsupingiae</name>
    <dbReference type="NCBI Taxonomy" id="2968085"/>
    <lineage>
        <taxon>Bacteria</taxon>
        <taxon>Bacillati</taxon>
        <taxon>Actinomycetota</taxon>
        <taxon>Actinomycetes</taxon>
        <taxon>Micrococcales</taxon>
        <taxon>Cellulomonadaceae</taxon>
        <taxon>Cellulomonas</taxon>
    </lineage>
</organism>
<proteinExistence type="predicted"/>
<dbReference type="Proteomes" id="UP001317322">
    <property type="component" value="Chromosome"/>
</dbReference>
<dbReference type="RefSeq" id="WP_227566030.1">
    <property type="nucleotide sequence ID" value="NZ_CP101989.1"/>
</dbReference>
<keyword evidence="1" id="KW-0812">Transmembrane</keyword>
<feature type="transmembrane region" description="Helical" evidence="1">
    <location>
        <begin position="89"/>
        <end position="113"/>
    </location>
</feature>
<feature type="transmembrane region" description="Helical" evidence="1">
    <location>
        <begin position="60"/>
        <end position="77"/>
    </location>
</feature>